<evidence type="ECO:0008006" key="8">
    <source>
        <dbReference type="Google" id="ProtNLM"/>
    </source>
</evidence>
<proteinExistence type="predicted"/>
<evidence type="ECO:0000256" key="4">
    <source>
        <dbReference type="ARBA" id="ARBA00023136"/>
    </source>
</evidence>
<dbReference type="Pfam" id="PF09685">
    <property type="entry name" value="MamF_MmsF"/>
    <property type="match status" value="1"/>
</dbReference>
<dbReference type="eggNOG" id="arCOG06382">
    <property type="taxonomic scope" value="Archaea"/>
</dbReference>
<comment type="subcellular location">
    <subcellularLocation>
        <location evidence="1">Membrane</location>
        <topology evidence="1">Multi-pass membrane protein</topology>
    </subcellularLocation>
</comment>
<evidence type="ECO:0000313" key="7">
    <source>
        <dbReference type="Proteomes" id="UP000011602"/>
    </source>
</evidence>
<evidence type="ECO:0000256" key="2">
    <source>
        <dbReference type="ARBA" id="ARBA00022692"/>
    </source>
</evidence>
<evidence type="ECO:0000256" key="1">
    <source>
        <dbReference type="ARBA" id="ARBA00004141"/>
    </source>
</evidence>
<name>L9WQ67_9EURY</name>
<keyword evidence="4 5" id="KW-0472">Membrane</keyword>
<keyword evidence="3 5" id="KW-1133">Transmembrane helix</keyword>
<dbReference type="InterPro" id="IPR019109">
    <property type="entry name" value="MamF_MmsF"/>
</dbReference>
<evidence type="ECO:0000313" key="6">
    <source>
        <dbReference type="EMBL" id="ELY51619.1"/>
    </source>
</evidence>
<protein>
    <recommendedName>
        <fullName evidence="8">DUF4870 domain-containing protein</fullName>
    </recommendedName>
</protein>
<organism evidence="6 7">
    <name type="scientific">Natronolimnohabitans innermongolicus JCM 12255</name>
    <dbReference type="NCBI Taxonomy" id="1227499"/>
    <lineage>
        <taxon>Archaea</taxon>
        <taxon>Methanobacteriati</taxon>
        <taxon>Methanobacteriota</taxon>
        <taxon>Stenosarchaea group</taxon>
        <taxon>Halobacteria</taxon>
        <taxon>Halobacteriales</taxon>
        <taxon>Natrialbaceae</taxon>
        <taxon>Natronolimnohabitans</taxon>
    </lineage>
</organism>
<keyword evidence="7" id="KW-1185">Reference proteome</keyword>
<dbReference type="EMBL" id="AOHZ01000081">
    <property type="protein sequence ID" value="ELY51619.1"/>
    <property type="molecule type" value="Genomic_DNA"/>
</dbReference>
<dbReference type="AlphaFoldDB" id="L9WQ67"/>
<dbReference type="OrthoDB" id="187449at2157"/>
<evidence type="ECO:0000256" key="3">
    <source>
        <dbReference type="ARBA" id="ARBA00022989"/>
    </source>
</evidence>
<gene>
    <name evidence="6" type="ORF">C493_16856</name>
</gene>
<reference evidence="6 7" key="1">
    <citation type="journal article" date="2014" name="PLoS Genet.">
        <title>Phylogenetically driven sequencing of extremely halophilic archaea reveals strategies for static and dynamic osmo-response.</title>
        <authorList>
            <person name="Becker E.A."/>
            <person name="Seitzer P.M."/>
            <person name="Tritt A."/>
            <person name="Larsen D."/>
            <person name="Krusor M."/>
            <person name="Yao A.I."/>
            <person name="Wu D."/>
            <person name="Madern D."/>
            <person name="Eisen J.A."/>
            <person name="Darling A.E."/>
            <person name="Facciotti M.T."/>
        </authorList>
    </citation>
    <scope>NUCLEOTIDE SEQUENCE [LARGE SCALE GENOMIC DNA]</scope>
    <source>
        <strain evidence="6 7">JCM 12255</strain>
    </source>
</reference>
<evidence type="ECO:0000256" key="5">
    <source>
        <dbReference type="SAM" id="Phobius"/>
    </source>
</evidence>
<dbReference type="STRING" id="1227499.C493_16856"/>
<comment type="caution">
    <text evidence="6">The sequence shown here is derived from an EMBL/GenBank/DDBJ whole genome shotgun (WGS) entry which is preliminary data.</text>
</comment>
<feature type="transmembrane region" description="Helical" evidence="5">
    <location>
        <begin position="89"/>
        <end position="113"/>
    </location>
</feature>
<accession>L9WQ67</accession>
<dbReference type="RefSeq" id="WP_007260633.1">
    <property type="nucleotide sequence ID" value="NZ_AOHZ01000081.1"/>
</dbReference>
<dbReference type="Proteomes" id="UP000011602">
    <property type="component" value="Unassembled WGS sequence"/>
</dbReference>
<sequence>MVPDTATPSVETAATRSQSTVVRTLAAGTHLLALVTWIVGPLLVMWLSRSEYAKEHARNALNWQLTVGIVAYVAGALVVATSLTSDSLFVLWSSVLGVLVLGANLLFCAVAAVRALRGEQWEYPVAIRVTESTDVSRTF</sequence>
<feature type="transmembrane region" description="Helical" evidence="5">
    <location>
        <begin position="60"/>
        <end position="83"/>
    </location>
</feature>
<feature type="transmembrane region" description="Helical" evidence="5">
    <location>
        <begin position="25"/>
        <end position="48"/>
    </location>
</feature>
<keyword evidence="2 5" id="KW-0812">Transmembrane</keyword>